<evidence type="ECO:0000256" key="1">
    <source>
        <dbReference type="SAM" id="Phobius"/>
    </source>
</evidence>
<reference evidence="2" key="2">
    <citation type="submission" date="2020-09" db="EMBL/GenBank/DDBJ databases">
        <authorList>
            <person name="Sun Q."/>
            <person name="Zhou Y."/>
        </authorList>
    </citation>
    <scope>NUCLEOTIDE SEQUENCE</scope>
    <source>
        <strain evidence="2">CGMCC 1.12987</strain>
    </source>
</reference>
<reference evidence="2" key="1">
    <citation type="journal article" date="2014" name="Int. J. Syst. Evol. Microbiol.">
        <title>Complete genome sequence of Corynebacterium casei LMG S-19264T (=DSM 44701T), isolated from a smear-ripened cheese.</title>
        <authorList>
            <consortium name="US DOE Joint Genome Institute (JGI-PGF)"/>
            <person name="Walter F."/>
            <person name="Albersmeier A."/>
            <person name="Kalinowski J."/>
            <person name="Ruckert C."/>
        </authorList>
    </citation>
    <scope>NUCLEOTIDE SEQUENCE</scope>
    <source>
        <strain evidence="2">CGMCC 1.12987</strain>
    </source>
</reference>
<keyword evidence="1" id="KW-0812">Transmembrane</keyword>
<evidence type="ECO:0008006" key="4">
    <source>
        <dbReference type="Google" id="ProtNLM"/>
    </source>
</evidence>
<sequence>MQAYQMLEVNGLKTGLKSLLWSAAALVMLISLIVPALNILTVALMMVPFVVLYTTLTRKEFALHLFAVLGIGFFVLGPAALILGLFFVIPSIVMGHMYKRQAQARTVLTVVLLTILGQLLLQLVLFSAVLDVSLTREIGQLIRGSVTELSSQGLLPASWSTEMTESLIRTMVQSIPLTFIVIAFLYAVITHWVARNALRRLHGLEIPGLKPAKEWMMPKILVLYYLIALVLDLIVTDDGDSFLNVVLLNLIPLLRLVFTIQAIGFFYYLADQKRWNKVVPVLLSIPVFLFPPLSLIGVLDVAFPIRKSFKKP</sequence>
<accession>A0A917FP43</accession>
<feature type="transmembrane region" description="Helical" evidence="1">
    <location>
        <begin position="20"/>
        <end position="53"/>
    </location>
</feature>
<dbReference type="AlphaFoldDB" id="A0A917FP43"/>
<dbReference type="InterPro" id="IPR018710">
    <property type="entry name" value="DUF2232"/>
</dbReference>
<organism evidence="2 3">
    <name type="scientific">Paenibacillus abyssi</name>
    <dbReference type="NCBI Taxonomy" id="1340531"/>
    <lineage>
        <taxon>Bacteria</taxon>
        <taxon>Bacillati</taxon>
        <taxon>Bacillota</taxon>
        <taxon>Bacilli</taxon>
        <taxon>Bacillales</taxon>
        <taxon>Paenibacillaceae</taxon>
        <taxon>Paenibacillus</taxon>
    </lineage>
</organism>
<feature type="transmembrane region" description="Helical" evidence="1">
    <location>
        <begin position="281"/>
        <end position="305"/>
    </location>
</feature>
<dbReference type="Pfam" id="PF09991">
    <property type="entry name" value="DUF2232"/>
    <property type="match status" value="1"/>
</dbReference>
<comment type="caution">
    <text evidence="2">The sequence shown here is derived from an EMBL/GenBank/DDBJ whole genome shotgun (WGS) entry which is preliminary data.</text>
</comment>
<dbReference type="Proteomes" id="UP000644756">
    <property type="component" value="Unassembled WGS sequence"/>
</dbReference>
<feature type="transmembrane region" description="Helical" evidence="1">
    <location>
        <begin position="65"/>
        <end position="94"/>
    </location>
</feature>
<dbReference type="PANTHER" id="PTHR41324:SF1">
    <property type="entry name" value="DUF2232 DOMAIN-CONTAINING PROTEIN"/>
    <property type="match status" value="1"/>
</dbReference>
<keyword evidence="1" id="KW-0472">Membrane</keyword>
<feature type="transmembrane region" description="Helical" evidence="1">
    <location>
        <begin position="106"/>
        <end position="130"/>
    </location>
</feature>
<gene>
    <name evidence="2" type="ORF">GCM10010916_09290</name>
</gene>
<feature type="transmembrane region" description="Helical" evidence="1">
    <location>
        <begin position="247"/>
        <end position="269"/>
    </location>
</feature>
<dbReference type="PANTHER" id="PTHR41324">
    <property type="entry name" value="MEMBRANE PROTEIN-RELATED"/>
    <property type="match status" value="1"/>
</dbReference>
<protein>
    <recommendedName>
        <fullName evidence="4">DUF2232 domain-containing protein</fullName>
    </recommendedName>
</protein>
<feature type="transmembrane region" description="Helical" evidence="1">
    <location>
        <begin position="175"/>
        <end position="194"/>
    </location>
</feature>
<keyword evidence="3" id="KW-1185">Reference proteome</keyword>
<feature type="transmembrane region" description="Helical" evidence="1">
    <location>
        <begin position="215"/>
        <end position="235"/>
    </location>
</feature>
<dbReference type="EMBL" id="BMGR01000002">
    <property type="protein sequence ID" value="GGF94089.1"/>
    <property type="molecule type" value="Genomic_DNA"/>
</dbReference>
<proteinExistence type="predicted"/>
<evidence type="ECO:0000313" key="3">
    <source>
        <dbReference type="Proteomes" id="UP000644756"/>
    </source>
</evidence>
<evidence type="ECO:0000313" key="2">
    <source>
        <dbReference type="EMBL" id="GGF94089.1"/>
    </source>
</evidence>
<name>A0A917FP43_9BACL</name>
<keyword evidence="1" id="KW-1133">Transmembrane helix</keyword>